<dbReference type="InterPro" id="IPR036928">
    <property type="entry name" value="AS_sf"/>
</dbReference>
<keyword evidence="3" id="KW-1185">Reference proteome</keyword>
<dbReference type="GeneID" id="80892022"/>
<dbReference type="SUPFAM" id="SSF75304">
    <property type="entry name" value="Amidase signature (AS) enzymes"/>
    <property type="match status" value="1"/>
</dbReference>
<reference evidence="2" key="1">
    <citation type="journal article" date="2023" name="Access Microbiol">
        <title>De-novo genome assembly for Akanthomyces muscarius, a biocontrol agent of insect agricultural pests.</title>
        <authorList>
            <person name="Erdos Z."/>
            <person name="Studholme D.J."/>
            <person name="Raymond B."/>
            <person name="Sharma M."/>
        </authorList>
    </citation>
    <scope>NUCLEOTIDE SEQUENCE</scope>
    <source>
        <strain evidence="2">Ve6</strain>
    </source>
</reference>
<dbReference type="Pfam" id="PF01425">
    <property type="entry name" value="Amidase"/>
    <property type="match status" value="1"/>
</dbReference>
<name>A0A9W8Q429_AKAMU</name>
<dbReference type="RefSeq" id="XP_056049703.1">
    <property type="nucleotide sequence ID" value="XM_056196145.1"/>
</dbReference>
<feature type="domain" description="Amidase" evidence="1">
    <location>
        <begin position="32"/>
        <end position="297"/>
    </location>
</feature>
<proteinExistence type="predicted"/>
<sequence>MPTGWSVVGGLTQSPYVIGGKRWDDGFGGHSAVGGSSSGSCAGVAAGFAPAALGTDTNGSILMPATRHDVYAMKPTLGLISQDGICPISFDFDSAGPIARSARDIAILMDALVDREKATNIPNGTYVSHLTGYFDGIRIGVLEPKEWHMPPVAVAPNKEVDDQQDADASAAYERLKSLGAIVKQVEVASLEELVVDGMSQIQRVMDSRFRQAIDSYLSKLEGGKVQTLDQLMQFMRDNAKQEMPPESPIMTRLEIAAAFDITEDGYQNALADMRDLGRRRAVDKCLKEYDVDIILGPGDSRINELYATAGYPMAVVPFSYASFNGRPLGMCAVVTANQEGLIIQFMSAWQAHFNSERQLPKWIGGDPNSATESEL</sequence>
<dbReference type="PANTHER" id="PTHR42678:SF34">
    <property type="entry name" value="OS04G0183300 PROTEIN"/>
    <property type="match status" value="1"/>
</dbReference>
<accession>A0A9W8Q429</accession>
<evidence type="ECO:0000259" key="1">
    <source>
        <dbReference type="Pfam" id="PF01425"/>
    </source>
</evidence>
<dbReference type="AlphaFoldDB" id="A0A9W8Q429"/>
<organism evidence="2 3">
    <name type="scientific">Akanthomyces muscarius</name>
    <name type="common">Entomopathogenic fungus</name>
    <name type="synonym">Lecanicillium muscarium</name>
    <dbReference type="NCBI Taxonomy" id="2231603"/>
    <lineage>
        <taxon>Eukaryota</taxon>
        <taxon>Fungi</taxon>
        <taxon>Dikarya</taxon>
        <taxon>Ascomycota</taxon>
        <taxon>Pezizomycotina</taxon>
        <taxon>Sordariomycetes</taxon>
        <taxon>Hypocreomycetidae</taxon>
        <taxon>Hypocreales</taxon>
        <taxon>Cordycipitaceae</taxon>
        <taxon>Akanthomyces</taxon>
    </lineage>
</organism>
<dbReference type="Gene3D" id="3.90.1300.10">
    <property type="entry name" value="Amidase signature (AS) domain"/>
    <property type="match status" value="1"/>
</dbReference>
<comment type="caution">
    <text evidence="2">The sequence shown here is derived from an EMBL/GenBank/DDBJ whole genome shotgun (WGS) entry which is preliminary data.</text>
</comment>
<protein>
    <recommendedName>
        <fullName evidence="1">Amidase domain-containing protein</fullName>
    </recommendedName>
</protein>
<dbReference type="PANTHER" id="PTHR42678">
    <property type="entry name" value="AMIDASE"/>
    <property type="match status" value="1"/>
</dbReference>
<evidence type="ECO:0000313" key="3">
    <source>
        <dbReference type="Proteomes" id="UP001144673"/>
    </source>
</evidence>
<dbReference type="EMBL" id="JAJHUN010000011">
    <property type="protein sequence ID" value="KAJ4146033.1"/>
    <property type="molecule type" value="Genomic_DNA"/>
</dbReference>
<dbReference type="InterPro" id="IPR023631">
    <property type="entry name" value="Amidase_dom"/>
</dbReference>
<dbReference type="Proteomes" id="UP001144673">
    <property type="component" value="Chromosome 2"/>
</dbReference>
<evidence type="ECO:0000313" key="2">
    <source>
        <dbReference type="EMBL" id="KAJ4146033.1"/>
    </source>
</evidence>
<gene>
    <name evidence="2" type="ORF">LMH87_004863</name>
</gene>
<dbReference type="KEGG" id="amus:LMH87_004863"/>